<reference evidence="3" key="3">
    <citation type="submission" date="2020-12" db="UniProtKB">
        <authorList>
            <consortium name="EnsemblPlants"/>
        </authorList>
    </citation>
    <scope>IDENTIFICATION</scope>
</reference>
<feature type="compositionally biased region" description="Low complexity" evidence="1">
    <location>
        <begin position="343"/>
        <end position="357"/>
    </location>
</feature>
<dbReference type="Gramene" id="Pp3c7_18000V3.2">
    <property type="protein sequence ID" value="Pp3c7_18000V3.2"/>
    <property type="gene ID" value="Pp3c7_18000"/>
</dbReference>
<feature type="region of interest" description="Disordered" evidence="1">
    <location>
        <begin position="91"/>
        <end position="138"/>
    </location>
</feature>
<dbReference type="RefSeq" id="XP_024380382.1">
    <property type="nucleotide sequence ID" value="XM_024524614.2"/>
</dbReference>
<feature type="compositionally biased region" description="Basic and acidic residues" evidence="1">
    <location>
        <begin position="94"/>
        <end position="109"/>
    </location>
</feature>
<feature type="compositionally biased region" description="Polar residues" evidence="1">
    <location>
        <begin position="261"/>
        <end position="270"/>
    </location>
</feature>
<sequence>MASLNSVIERDTELWNSAMGELHKGVITLQVGGEMRTFSLPKPIDDDGTDISLKDWELGSQTSRERMLKAAYPLKSFKGISVRTKFTPIEPLLDEDHSSRHSSSPDRFDTAPTTPRTPRASSSSGAHSRSVSPTGLGLKSIRQLDSPCRGDLSLPAGVFYGDGSYHLHKVDVSSDNASPCTPGIATDRTNSNEESSDHSSNLRARSERCNALHVSFDHKNEVEKGPSTPRPRKKSPLKSRSTRATWNDQMEEQPKWESSTKIRPRSTSMPRTHHVQPTLHGIRSRSTTISSAVKLRNPPLPLPEIETMGRRNVMLSLKNRGSELRSSLDSQSIGERTKFFDASSSFTPSSPVSSSFQSRREVTASTSKLESPSFLLRSNARRHHDETEEDEDEGEDAKVGMLCGGGFVDSNISGDFVRLLGKLCRVSVPVQKQPAPKSLPQQADRNFERSNTLPSSWETRNATIRENFVILGRHASLKLLSERCSNGPSPPYNVHKVPRKIRDHAPHQHFYKPISKSLDQKLRS</sequence>
<feature type="region of interest" description="Disordered" evidence="1">
    <location>
        <begin position="174"/>
        <end position="286"/>
    </location>
</feature>
<dbReference type="KEGG" id="ppp:112284626"/>
<evidence type="ECO:0000313" key="3">
    <source>
        <dbReference type="EnsemblPlants" id="Pp3c7_18000V3.1"/>
    </source>
</evidence>
<dbReference type="PaxDb" id="3218-PP1S2_650V6.1"/>
<dbReference type="EMBL" id="ABEU02000007">
    <property type="protein sequence ID" value="PNR51332.1"/>
    <property type="molecule type" value="Genomic_DNA"/>
</dbReference>
<protein>
    <submittedName>
        <fullName evidence="2 3">Uncharacterized protein</fullName>
    </submittedName>
</protein>
<evidence type="ECO:0000256" key="1">
    <source>
        <dbReference type="SAM" id="MobiDB-lite"/>
    </source>
</evidence>
<organism evidence="2">
    <name type="scientific">Physcomitrium patens</name>
    <name type="common">Spreading-leaved earth moss</name>
    <name type="synonym">Physcomitrella patens</name>
    <dbReference type="NCBI Taxonomy" id="3218"/>
    <lineage>
        <taxon>Eukaryota</taxon>
        <taxon>Viridiplantae</taxon>
        <taxon>Streptophyta</taxon>
        <taxon>Embryophyta</taxon>
        <taxon>Bryophyta</taxon>
        <taxon>Bryophytina</taxon>
        <taxon>Bryopsida</taxon>
        <taxon>Funariidae</taxon>
        <taxon>Funariales</taxon>
        <taxon>Funariaceae</taxon>
        <taxon>Physcomitrium</taxon>
    </lineage>
</organism>
<dbReference type="OrthoDB" id="10565365at2759"/>
<dbReference type="EnsemblPlants" id="Pp3c7_18000V3.3">
    <property type="protein sequence ID" value="Pp3c7_18000V3.3"/>
    <property type="gene ID" value="Pp3c7_18000"/>
</dbReference>
<gene>
    <name evidence="3" type="primary">LOC112284626</name>
    <name evidence="2" type="ORF">PHYPA_010518</name>
</gene>
<feature type="compositionally biased region" description="Polar residues" evidence="1">
    <location>
        <begin position="439"/>
        <end position="454"/>
    </location>
</feature>
<reference evidence="2 4" key="1">
    <citation type="journal article" date="2008" name="Science">
        <title>The Physcomitrella genome reveals evolutionary insights into the conquest of land by plants.</title>
        <authorList>
            <person name="Rensing S."/>
            <person name="Lang D."/>
            <person name="Zimmer A."/>
            <person name="Terry A."/>
            <person name="Salamov A."/>
            <person name="Shapiro H."/>
            <person name="Nishiyama T."/>
            <person name="Perroud P.-F."/>
            <person name="Lindquist E."/>
            <person name="Kamisugi Y."/>
            <person name="Tanahashi T."/>
            <person name="Sakakibara K."/>
            <person name="Fujita T."/>
            <person name="Oishi K."/>
            <person name="Shin-I T."/>
            <person name="Kuroki Y."/>
            <person name="Toyoda A."/>
            <person name="Suzuki Y."/>
            <person name="Hashimoto A."/>
            <person name="Yamaguchi K."/>
            <person name="Sugano A."/>
            <person name="Kohara Y."/>
            <person name="Fujiyama A."/>
            <person name="Anterola A."/>
            <person name="Aoki S."/>
            <person name="Ashton N."/>
            <person name="Barbazuk W.B."/>
            <person name="Barker E."/>
            <person name="Bennetzen J."/>
            <person name="Bezanilla M."/>
            <person name="Blankenship R."/>
            <person name="Cho S.H."/>
            <person name="Dutcher S."/>
            <person name="Estelle M."/>
            <person name="Fawcett J.A."/>
            <person name="Gundlach H."/>
            <person name="Hanada K."/>
            <person name="Heyl A."/>
            <person name="Hicks K.A."/>
            <person name="Hugh J."/>
            <person name="Lohr M."/>
            <person name="Mayer K."/>
            <person name="Melkozernov A."/>
            <person name="Murata T."/>
            <person name="Nelson D."/>
            <person name="Pils B."/>
            <person name="Prigge M."/>
            <person name="Reiss B."/>
            <person name="Renner T."/>
            <person name="Rombauts S."/>
            <person name="Rushton P."/>
            <person name="Sanderfoot A."/>
            <person name="Schween G."/>
            <person name="Shiu S.-H."/>
            <person name="Stueber K."/>
            <person name="Theodoulou F.L."/>
            <person name="Tu H."/>
            <person name="Van de Peer Y."/>
            <person name="Verrier P.J."/>
            <person name="Waters E."/>
            <person name="Wood A."/>
            <person name="Yang L."/>
            <person name="Cove D."/>
            <person name="Cuming A."/>
            <person name="Hasebe M."/>
            <person name="Lucas S."/>
            <person name="Mishler D.B."/>
            <person name="Reski R."/>
            <person name="Grigoriev I."/>
            <person name="Quatrano R.S."/>
            <person name="Boore J.L."/>
        </authorList>
    </citation>
    <scope>NUCLEOTIDE SEQUENCE [LARGE SCALE GENOMIC DNA]</scope>
    <source>
        <strain evidence="3 4">cv. Gransden 2004</strain>
    </source>
</reference>
<feature type="compositionally biased region" description="Basic and acidic residues" evidence="1">
    <location>
        <begin position="204"/>
        <end position="224"/>
    </location>
</feature>
<proteinExistence type="predicted"/>
<dbReference type="EnsemblPlants" id="Pp3c7_18000V3.2">
    <property type="protein sequence ID" value="Pp3c7_18000V3.2"/>
    <property type="gene ID" value="Pp3c7_18000"/>
</dbReference>
<feature type="region of interest" description="Disordered" evidence="1">
    <location>
        <begin position="341"/>
        <end position="396"/>
    </location>
</feature>
<dbReference type="Proteomes" id="UP000006727">
    <property type="component" value="Chromosome 7"/>
</dbReference>
<reference evidence="2 4" key="2">
    <citation type="journal article" date="2018" name="Plant J.">
        <title>The Physcomitrella patens chromosome-scale assembly reveals moss genome structure and evolution.</title>
        <authorList>
            <person name="Lang D."/>
            <person name="Ullrich K.K."/>
            <person name="Murat F."/>
            <person name="Fuchs J."/>
            <person name="Jenkins J."/>
            <person name="Haas F.B."/>
            <person name="Piednoel M."/>
            <person name="Gundlach H."/>
            <person name="Van Bel M."/>
            <person name="Meyberg R."/>
            <person name="Vives C."/>
            <person name="Morata J."/>
            <person name="Symeonidi A."/>
            <person name="Hiss M."/>
            <person name="Muchero W."/>
            <person name="Kamisugi Y."/>
            <person name="Saleh O."/>
            <person name="Blanc G."/>
            <person name="Decker E.L."/>
            <person name="van Gessel N."/>
            <person name="Grimwood J."/>
            <person name="Hayes R.D."/>
            <person name="Graham S.W."/>
            <person name="Gunter L.E."/>
            <person name="McDaniel S.F."/>
            <person name="Hoernstein S.N.W."/>
            <person name="Larsson A."/>
            <person name="Li F.W."/>
            <person name="Perroud P.F."/>
            <person name="Phillips J."/>
            <person name="Ranjan P."/>
            <person name="Rokshar D.S."/>
            <person name="Rothfels C.J."/>
            <person name="Schneider L."/>
            <person name="Shu S."/>
            <person name="Stevenson D.W."/>
            <person name="Thummler F."/>
            <person name="Tillich M."/>
            <person name="Villarreal Aguilar J.C."/>
            <person name="Widiez T."/>
            <person name="Wong G.K."/>
            <person name="Wymore A."/>
            <person name="Zhang Y."/>
            <person name="Zimmer A.D."/>
            <person name="Quatrano R.S."/>
            <person name="Mayer K.F.X."/>
            <person name="Goodstein D."/>
            <person name="Casacuberta J.M."/>
            <person name="Vandepoele K."/>
            <person name="Reski R."/>
            <person name="Cuming A.C."/>
            <person name="Tuskan G.A."/>
            <person name="Maumus F."/>
            <person name="Salse J."/>
            <person name="Schmutz J."/>
            <person name="Rensing S.A."/>
        </authorList>
    </citation>
    <scope>NUCLEOTIDE SEQUENCE [LARGE SCALE GENOMIC DNA]</scope>
    <source>
        <strain evidence="3 4">cv. Gransden 2004</strain>
    </source>
</reference>
<dbReference type="EnsemblPlants" id="Pp3c7_18000V3.1">
    <property type="protein sequence ID" value="Pp3c7_18000V3.1"/>
    <property type="gene ID" value="Pp3c7_18000"/>
</dbReference>
<name>A0A2K1KC31_PHYPA</name>
<feature type="compositionally biased region" description="Low complexity" evidence="1">
    <location>
        <begin position="110"/>
        <end position="132"/>
    </location>
</feature>
<evidence type="ECO:0000313" key="4">
    <source>
        <dbReference type="Proteomes" id="UP000006727"/>
    </source>
</evidence>
<dbReference type="Gramene" id="Pp3c7_18000V3.1">
    <property type="protein sequence ID" value="Pp3c7_18000V3.1"/>
    <property type="gene ID" value="Pp3c7_18000"/>
</dbReference>
<dbReference type="GeneID" id="112284626"/>
<feature type="region of interest" description="Disordered" evidence="1">
    <location>
        <begin position="434"/>
        <end position="454"/>
    </location>
</feature>
<keyword evidence="4" id="KW-1185">Reference proteome</keyword>
<dbReference type="AlphaFoldDB" id="A0A2K1KC31"/>
<dbReference type="Gramene" id="Pp3c7_18000V3.3">
    <property type="protein sequence ID" value="Pp3c7_18000V3.3"/>
    <property type="gene ID" value="Pp3c7_18000"/>
</dbReference>
<accession>A0A2K1KC31</accession>
<evidence type="ECO:0000313" key="2">
    <source>
        <dbReference type="EMBL" id="PNR51332.1"/>
    </source>
</evidence>
<feature type="compositionally biased region" description="Basic residues" evidence="1">
    <location>
        <begin position="230"/>
        <end position="241"/>
    </location>
</feature>